<keyword evidence="1 4" id="KW-0812">Transmembrane</keyword>
<dbReference type="Gene3D" id="1.20.1250.20">
    <property type="entry name" value="MFS general substrate transporter like domains"/>
    <property type="match status" value="2"/>
</dbReference>
<feature type="domain" description="Major facilitator superfamily (MFS) profile" evidence="5">
    <location>
        <begin position="13"/>
        <end position="404"/>
    </location>
</feature>
<accession>A0ABU3S7W1</accession>
<evidence type="ECO:0000256" key="4">
    <source>
        <dbReference type="SAM" id="Phobius"/>
    </source>
</evidence>
<feature type="transmembrane region" description="Helical" evidence="4">
    <location>
        <begin position="315"/>
        <end position="334"/>
    </location>
</feature>
<feature type="transmembrane region" description="Helical" evidence="4">
    <location>
        <begin position="82"/>
        <end position="109"/>
    </location>
</feature>
<dbReference type="Proteomes" id="UP001254257">
    <property type="component" value="Unassembled WGS sequence"/>
</dbReference>
<comment type="caution">
    <text evidence="6">The sequence shown here is derived from an EMBL/GenBank/DDBJ whole genome shotgun (WGS) entry which is preliminary data.</text>
</comment>
<dbReference type="InterPro" id="IPR011701">
    <property type="entry name" value="MFS"/>
</dbReference>
<dbReference type="InterPro" id="IPR036259">
    <property type="entry name" value="MFS_trans_sf"/>
</dbReference>
<dbReference type="InterPro" id="IPR052952">
    <property type="entry name" value="MFS-Transporter"/>
</dbReference>
<feature type="transmembrane region" description="Helical" evidence="4">
    <location>
        <begin position="48"/>
        <end position="70"/>
    </location>
</feature>
<evidence type="ECO:0000313" key="7">
    <source>
        <dbReference type="Proteomes" id="UP001254257"/>
    </source>
</evidence>
<feature type="transmembrane region" description="Helical" evidence="4">
    <location>
        <begin position="355"/>
        <end position="376"/>
    </location>
</feature>
<feature type="transmembrane region" description="Helical" evidence="4">
    <location>
        <begin position="223"/>
        <end position="246"/>
    </location>
</feature>
<dbReference type="PROSITE" id="PS50850">
    <property type="entry name" value="MFS"/>
    <property type="match status" value="1"/>
</dbReference>
<feature type="transmembrane region" description="Helical" evidence="4">
    <location>
        <begin position="258"/>
        <end position="281"/>
    </location>
</feature>
<feature type="transmembrane region" description="Helical" evidence="4">
    <location>
        <begin position="7"/>
        <end position="28"/>
    </location>
</feature>
<feature type="transmembrane region" description="Helical" evidence="4">
    <location>
        <begin position="162"/>
        <end position="182"/>
    </location>
</feature>
<dbReference type="RefSeq" id="WP_316018720.1">
    <property type="nucleotide sequence ID" value="NZ_JAWDID010000017.1"/>
</dbReference>
<evidence type="ECO:0000256" key="1">
    <source>
        <dbReference type="ARBA" id="ARBA00022692"/>
    </source>
</evidence>
<dbReference type="Pfam" id="PF07690">
    <property type="entry name" value="MFS_1"/>
    <property type="match status" value="1"/>
</dbReference>
<evidence type="ECO:0000256" key="2">
    <source>
        <dbReference type="ARBA" id="ARBA00022989"/>
    </source>
</evidence>
<dbReference type="InterPro" id="IPR020846">
    <property type="entry name" value="MFS_dom"/>
</dbReference>
<protein>
    <submittedName>
        <fullName evidence="6">MFS transporter</fullName>
    </submittedName>
</protein>
<gene>
    <name evidence="6" type="ORF">RKE40_13340</name>
</gene>
<feature type="transmembrane region" description="Helical" evidence="4">
    <location>
        <begin position="288"/>
        <end position="309"/>
    </location>
</feature>
<evidence type="ECO:0000259" key="5">
    <source>
        <dbReference type="PROSITE" id="PS50850"/>
    </source>
</evidence>
<dbReference type="PANTHER" id="PTHR23527">
    <property type="entry name" value="BLL3282 PROTEIN"/>
    <property type="match status" value="1"/>
</dbReference>
<keyword evidence="3 4" id="KW-0472">Membrane</keyword>
<dbReference type="SUPFAM" id="SSF103473">
    <property type="entry name" value="MFS general substrate transporter"/>
    <property type="match status" value="1"/>
</dbReference>
<reference evidence="6 7" key="1">
    <citation type="submission" date="2023-09" db="EMBL/GenBank/DDBJ databases">
        <title>Whole genome shotgun sequencing (WGS) of Bosea sp. ZW T0_25, isolated from stored onions (Allium cepa).</title>
        <authorList>
            <person name="Stoll D.A."/>
            <person name="Huch M."/>
        </authorList>
    </citation>
    <scope>NUCLEOTIDE SEQUENCE [LARGE SCALE GENOMIC DNA]</scope>
    <source>
        <strain evidence="6 7">ZW T0_25</strain>
    </source>
</reference>
<evidence type="ECO:0000313" key="6">
    <source>
        <dbReference type="EMBL" id="MDU0340880.1"/>
    </source>
</evidence>
<evidence type="ECO:0000256" key="3">
    <source>
        <dbReference type="ARBA" id="ARBA00023136"/>
    </source>
</evidence>
<organism evidence="6 7">
    <name type="scientific">Bosea rubneri</name>
    <dbReference type="NCBI Taxonomy" id="3075434"/>
    <lineage>
        <taxon>Bacteria</taxon>
        <taxon>Pseudomonadati</taxon>
        <taxon>Pseudomonadota</taxon>
        <taxon>Alphaproteobacteria</taxon>
        <taxon>Hyphomicrobiales</taxon>
        <taxon>Boseaceae</taxon>
        <taxon>Bosea</taxon>
    </lineage>
</organism>
<sequence length="404" mass="41764">MKEPPATPGWVSALSAMIIVQMATAFLTRVTPTIAPAMSAELGWSDAVIGYLSSISTVGSIAFLVMGAPIMRRFGSVRALQLGLALGIFGLCFLLPPLLPVAMAGAFLIGLGYGPSSPAGSDVLHRIAPPRHHALIFSLKQAGVPAGGIVAGLALPPIVAAYGWRASLLFSAALVVAVILVVQPMRRRLDAGRDQGQSLEPGAFLSLGNVLEPLRALRASTSVLRIAAVGACLAIGQGIWFAYLITFAVSELGYDLRAAGLAFAVMQATGVFGRVLLGWLADRMRASVRLLAFVCLASGATSLALMLATPAWPSWLLYALAAVAGITVSSWNGVQIAEIARRSPSGLIREAASGATIVVFLGYVVGPLSFALLVAATGRFDLGFLTCAAAGLVGFLLLATKRGT</sequence>
<dbReference type="PANTHER" id="PTHR23527:SF1">
    <property type="entry name" value="BLL3282 PROTEIN"/>
    <property type="match status" value="1"/>
</dbReference>
<proteinExistence type="predicted"/>
<dbReference type="EMBL" id="JAWDID010000017">
    <property type="protein sequence ID" value="MDU0340880.1"/>
    <property type="molecule type" value="Genomic_DNA"/>
</dbReference>
<name>A0ABU3S7W1_9HYPH</name>
<keyword evidence="7" id="KW-1185">Reference proteome</keyword>
<feature type="transmembrane region" description="Helical" evidence="4">
    <location>
        <begin position="382"/>
        <end position="400"/>
    </location>
</feature>
<keyword evidence="2 4" id="KW-1133">Transmembrane helix</keyword>